<keyword evidence="2" id="KW-0812">Transmembrane</keyword>
<keyword evidence="5" id="KW-1185">Reference proteome</keyword>
<keyword evidence="2" id="KW-0472">Membrane</keyword>
<dbReference type="EMBL" id="JBHSWV010000350">
    <property type="protein sequence ID" value="MFC6767229.1"/>
    <property type="molecule type" value="Genomic_DNA"/>
</dbReference>
<organism evidence="4 5">
    <name type="scientific">Natrinema soli</name>
    <dbReference type="NCBI Taxonomy" id="1930624"/>
    <lineage>
        <taxon>Archaea</taxon>
        <taxon>Methanobacteriati</taxon>
        <taxon>Methanobacteriota</taxon>
        <taxon>Stenosarchaea group</taxon>
        <taxon>Halobacteria</taxon>
        <taxon>Halobacteriales</taxon>
        <taxon>Natrialbaceae</taxon>
        <taxon>Natrinema</taxon>
    </lineage>
</organism>
<dbReference type="PANTHER" id="PTHR48090:SF6">
    <property type="entry name" value="SLR5056 PROTEIN"/>
    <property type="match status" value="1"/>
</dbReference>
<dbReference type="InterPro" id="IPR001173">
    <property type="entry name" value="Glyco_trans_2-like"/>
</dbReference>
<dbReference type="SUPFAM" id="SSF53448">
    <property type="entry name" value="Nucleotide-diphospho-sugar transferases"/>
    <property type="match status" value="1"/>
</dbReference>
<evidence type="ECO:0000256" key="2">
    <source>
        <dbReference type="SAM" id="Phobius"/>
    </source>
</evidence>
<protein>
    <submittedName>
        <fullName evidence="4">Glycosyltransferase family 2 protein</fullName>
    </submittedName>
</protein>
<dbReference type="Gene3D" id="3.90.550.10">
    <property type="entry name" value="Spore Coat Polysaccharide Biosynthesis Protein SpsA, Chain A"/>
    <property type="match status" value="1"/>
</dbReference>
<gene>
    <name evidence="4" type="ORF">ACFQE6_20250</name>
</gene>
<sequence length="361" mass="39280">MYRRHTIGVIVPAYNEEDHISDVLATMPDFVDRIYAVDDNSTDDTWRIIRTYAAASREGDRAETDALESGSPETGASENGAIEDDDEQLRASLPDGGAVVGPEIVPIRHAENQGAGGALRTGYVRARDDDIDITVTMDADGQMDPDQLPKLLDPIVEGDADYAKGNRLADRASRREMPPFRLFGNWVLTQLTKIASGYWRLQDPQNGYTAISHDALSAIDIESLPDDHEYPNDLLVRLNVAEMRVADVSMPAVYADEESTIQYETFIPVTSITLLRGFCQRMKTQFAADRLHPTVLCYAAGIGVLAAAAAIATLGGVHAVDGEASVREPTAAAFALLTSVGLFLIAMRTDARDNAELGVRR</sequence>
<accession>A0ABD5SQC1</accession>
<evidence type="ECO:0000313" key="5">
    <source>
        <dbReference type="Proteomes" id="UP001596383"/>
    </source>
</evidence>
<dbReference type="CDD" id="cd04179">
    <property type="entry name" value="DPM_DPG-synthase_like"/>
    <property type="match status" value="1"/>
</dbReference>
<feature type="region of interest" description="Disordered" evidence="1">
    <location>
        <begin position="57"/>
        <end position="82"/>
    </location>
</feature>
<evidence type="ECO:0000256" key="1">
    <source>
        <dbReference type="SAM" id="MobiDB-lite"/>
    </source>
</evidence>
<feature type="domain" description="Glycosyltransferase 2-like" evidence="3">
    <location>
        <begin position="102"/>
        <end position="217"/>
    </location>
</feature>
<evidence type="ECO:0000259" key="3">
    <source>
        <dbReference type="Pfam" id="PF00535"/>
    </source>
</evidence>
<feature type="transmembrane region" description="Helical" evidence="2">
    <location>
        <begin position="295"/>
        <end position="317"/>
    </location>
</feature>
<evidence type="ECO:0000313" key="4">
    <source>
        <dbReference type="EMBL" id="MFC6767229.1"/>
    </source>
</evidence>
<dbReference type="PANTHER" id="PTHR48090">
    <property type="entry name" value="UNDECAPRENYL-PHOSPHATE 4-DEOXY-4-FORMAMIDO-L-ARABINOSE TRANSFERASE-RELATED"/>
    <property type="match status" value="1"/>
</dbReference>
<reference evidence="4 5" key="1">
    <citation type="journal article" date="2019" name="Int. J. Syst. Evol. Microbiol.">
        <title>The Global Catalogue of Microorganisms (GCM) 10K type strain sequencing project: providing services to taxonomists for standard genome sequencing and annotation.</title>
        <authorList>
            <consortium name="The Broad Institute Genomics Platform"/>
            <consortium name="The Broad Institute Genome Sequencing Center for Infectious Disease"/>
            <person name="Wu L."/>
            <person name="Ma J."/>
        </authorList>
    </citation>
    <scope>NUCLEOTIDE SEQUENCE [LARGE SCALE GENOMIC DNA]</scope>
    <source>
        <strain evidence="4 5">LMG 29247</strain>
    </source>
</reference>
<dbReference type="InterPro" id="IPR029044">
    <property type="entry name" value="Nucleotide-diphossugar_trans"/>
</dbReference>
<dbReference type="InterPro" id="IPR050256">
    <property type="entry name" value="Glycosyltransferase_2"/>
</dbReference>
<dbReference type="Proteomes" id="UP001596383">
    <property type="component" value="Unassembled WGS sequence"/>
</dbReference>
<proteinExistence type="predicted"/>
<dbReference type="Pfam" id="PF00535">
    <property type="entry name" value="Glycos_transf_2"/>
    <property type="match status" value="2"/>
</dbReference>
<keyword evidence="2" id="KW-1133">Transmembrane helix</keyword>
<feature type="domain" description="Glycosyltransferase 2-like" evidence="3">
    <location>
        <begin position="9"/>
        <end position="54"/>
    </location>
</feature>
<comment type="caution">
    <text evidence="4">The sequence shown here is derived from an EMBL/GenBank/DDBJ whole genome shotgun (WGS) entry which is preliminary data.</text>
</comment>
<feature type="transmembrane region" description="Helical" evidence="2">
    <location>
        <begin position="329"/>
        <end position="347"/>
    </location>
</feature>
<dbReference type="RefSeq" id="WP_273740141.1">
    <property type="nucleotide sequence ID" value="NZ_JAQIVI010000350.1"/>
</dbReference>
<dbReference type="AlphaFoldDB" id="A0ABD5SQC1"/>
<name>A0ABD5SQC1_9EURY</name>